<dbReference type="PANTHER" id="PTHR37342">
    <property type="entry name" value="HYPOTHETICAL PROTEIN LOC689959"/>
    <property type="match status" value="1"/>
</dbReference>
<evidence type="ECO:0000313" key="2">
    <source>
        <dbReference type="EMBL" id="EPQ01841.1"/>
    </source>
</evidence>
<organism evidence="2 3">
    <name type="scientific">Myotis brandtii</name>
    <name type="common">Brandt's bat</name>
    <dbReference type="NCBI Taxonomy" id="109478"/>
    <lineage>
        <taxon>Eukaryota</taxon>
        <taxon>Metazoa</taxon>
        <taxon>Chordata</taxon>
        <taxon>Craniata</taxon>
        <taxon>Vertebrata</taxon>
        <taxon>Euteleostomi</taxon>
        <taxon>Mammalia</taxon>
        <taxon>Eutheria</taxon>
        <taxon>Laurasiatheria</taxon>
        <taxon>Chiroptera</taxon>
        <taxon>Yangochiroptera</taxon>
        <taxon>Vespertilionidae</taxon>
        <taxon>Myotis</taxon>
    </lineage>
</organism>
<dbReference type="Pfam" id="PF15147">
    <property type="entry name" value="DUF4578"/>
    <property type="match status" value="1"/>
</dbReference>
<proteinExistence type="predicted"/>
<dbReference type="eggNOG" id="ENOG502S7WW">
    <property type="taxonomic scope" value="Eukaryota"/>
</dbReference>
<dbReference type="GO" id="GO:0070062">
    <property type="term" value="C:extracellular exosome"/>
    <property type="evidence" value="ECO:0007669"/>
    <property type="project" value="TreeGrafter"/>
</dbReference>
<keyword evidence="3" id="KW-1185">Reference proteome</keyword>
<feature type="compositionally biased region" description="Polar residues" evidence="1">
    <location>
        <begin position="37"/>
        <end position="47"/>
    </location>
</feature>
<evidence type="ECO:0000256" key="1">
    <source>
        <dbReference type="SAM" id="MobiDB-lite"/>
    </source>
</evidence>
<dbReference type="PANTHER" id="PTHR37342:SF1">
    <property type="entry name" value="CHROMOSOME 11 OPEN READING FRAME 52"/>
    <property type="match status" value="1"/>
</dbReference>
<feature type="region of interest" description="Disordered" evidence="1">
    <location>
        <begin position="37"/>
        <end position="80"/>
    </location>
</feature>
<dbReference type="Proteomes" id="UP000052978">
    <property type="component" value="Unassembled WGS sequence"/>
</dbReference>
<dbReference type="InterPro" id="IPR028106">
    <property type="entry name" value="DUF4578"/>
</dbReference>
<dbReference type="EMBL" id="KE161106">
    <property type="protein sequence ID" value="EPQ01841.1"/>
    <property type="molecule type" value="Genomic_DNA"/>
</dbReference>
<accession>S7MDN4</accession>
<protein>
    <submittedName>
        <fullName evidence="2">Uncharacterized protein</fullName>
    </submittedName>
</protein>
<sequence length="130" mass="14358">MSIRDLPCSELGVAESLTKFKAPCAMGLKGGQPRWTLKQQRQKQNGTKGHVTTGHARKQVLEPPASQRRKQGPRSEDSSLHYAVIQVCSQPQPRSAREVKHLQSENATEYATLSFPQATPCYDSKNGTLV</sequence>
<gene>
    <name evidence="2" type="ORF">D623_10033699</name>
</gene>
<evidence type="ECO:0000313" key="3">
    <source>
        <dbReference type="Proteomes" id="UP000052978"/>
    </source>
</evidence>
<name>S7MDN4_MYOBR</name>
<reference evidence="2 3" key="1">
    <citation type="journal article" date="2013" name="Nat. Commun.">
        <title>Genome analysis reveals insights into physiology and longevity of the Brandt's bat Myotis brandtii.</title>
        <authorList>
            <person name="Seim I."/>
            <person name="Fang X."/>
            <person name="Xiong Z."/>
            <person name="Lobanov A.V."/>
            <person name="Huang Z."/>
            <person name="Ma S."/>
            <person name="Feng Y."/>
            <person name="Turanov A.A."/>
            <person name="Zhu Y."/>
            <person name="Lenz T.L."/>
            <person name="Gerashchenko M.V."/>
            <person name="Fan D."/>
            <person name="Hee Yim S."/>
            <person name="Yao X."/>
            <person name="Jordan D."/>
            <person name="Xiong Y."/>
            <person name="Ma Y."/>
            <person name="Lyapunov A.N."/>
            <person name="Chen G."/>
            <person name="Kulakova O.I."/>
            <person name="Sun Y."/>
            <person name="Lee S.G."/>
            <person name="Bronson R.T."/>
            <person name="Moskalev A.A."/>
            <person name="Sunyaev S.R."/>
            <person name="Zhang G."/>
            <person name="Krogh A."/>
            <person name="Wang J."/>
            <person name="Gladyshev V.N."/>
        </authorList>
    </citation>
    <scope>NUCLEOTIDE SEQUENCE [LARGE SCALE GENOMIC DNA]</scope>
</reference>
<dbReference type="AlphaFoldDB" id="S7MDN4"/>